<dbReference type="KEGG" id="cai:Caci_3409"/>
<dbReference type="AlphaFoldDB" id="C7Q8Z5"/>
<protein>
    <submittedName>
        <fullName evidence="1">Uncharacterized protein</fullName>
    </submittedName>
</protein>
<dbReference type="InParanoid" id="C7Q8Z5"/>
<evidence type="ECO:0000313" key="1">
    <source>
        <dbReference type="EMBL" id="ACU72315.1"/>
    </source>
</evidence>
<keyword evidence="2" id="KW-1185">Reference proteome</keyword>
<gene>
    <name evidence="1" type="ordered locus">Caci_3409</name>
</gene>
<accession>C7Q8Z5</accession>
<proteinExistence type="predicted"/>
<organism evidence="1 2">
    <name type="scientific">Catenulispora acidiphila (strain DSM 44928 / JCM 14897 / NBRC 102108 / NRRL B-24433 / ID139908)</name>
    <dbReference type="NCBI Taxonomy" id="479433"/>
    <lineage>
        <taxon>Bacteria</taxon>
        <taxon>Bacillati</taxon>
        <taxon>Actinomycetota</taxon>
        <taxon>Actinomycetes</taxon>
        <taxon>Catenulisporales</taxon>
        <taxon>Catenulisporaceae</taxon>
        <taxon>Catenulispora</taxon>
    </lineage>
</organism>
<sequence>MTDAIDTSALATKVFDAVKPAIGAYGTGALVRDEQANAPHAVELGREILQEIYWRDKNVPPLESAVNDFAAGSQDEDAAAGLRLEIKKVLASDAALAADIAKMVGGSS</sequence>
<dbReference type="Proteomes" id="UP000000851">
    <property type="component" value="Chromosome"/>
</dbReference>
<name>C7Q8Z5_CATAD</name>
<dbReference type="HOGENOM" id="CLU_131335_0_0_11"/>
<dbReference type="EMBL" id="CP001700">
    <property type="protein sequence ID" value="ACU72315.1"/>
    <property type="molecule type" value="Genomic_DNA"/>
</dbReference>
<evidence type="ECO:0000313" key="2">
    <source>
        <dbReference type="Proteomes" id="UP000000851"/>
    </source>
</evidence>
<reference evidence="1 2" key="1">
    <citation type="journal article" date="2009" name="Stand. Genomic Sci.">
        <title>Complete genome sequence of Catenulispora acidiphila type strain (ID 139908).</title>
        <authorList>
            <person name="Copeland A."/>
            <person name="Lapidus A."/>
            <person name="Glavina Del Rio T."/>
            <person name="Nolan M."/>
            <person name="Lucas S."/>
            <person name="Chen F."/>
            <person name="Tice H."/>
            <person name="Cheng J.F."/>
            <person name="Bruce D."/>
            <person name="Goodwin L."/>
            <person name="Pitluck S."/>
            <person name="Mikhailova N."/>
            <person name="Pati A."/>
            <person name="Ivanova N."/>
            <person name="Mavromatis K."/>
            <person name="Chen A."/>
            <person name="Palaniappan K."/>
            <person name="Chain P."/>
            <person name="Land M."/>
            <person name="Hauser L."/>
            <person name="Chang Y.J."/>
            <person name="Jeffries C.D."/>
            <person name="Chertkov O."/>
            <person name="Brettin T."/>
            <person name="Detter J.C."/>
            <person name="Han C."/>
            <person name="Ali Z."/>
            <person name="Tindall B.J."/>
            <person name="Goker M."/>
            <person name="Bristow J."/>
            <person name="Eisen J.A."/>
            <person name="Markowitz V."/>
            <person name="Hugenholtz P."/>
            <person name="Kyrpides N.C."/>
            <person name="Klenk H.P."/>
        </authorList>
    </citation>
    <scope>NUCLEOTIDE SEQUENCE [LARGE SCALE GENOMIC DNA]</scope>
    <source>
        <strain evidence="2">DSM 44928 / JCM 14897 / NBRC 102108 / NRRL B-24433 / ID139908</strain>
    </source>
</reference>
<dbReference type="RefSeq" id="WP_012787608.1">
    <property type="nucleotide sequence ID" value="NC_013131.1"/>
</dbReference>